<dbReference type="Proteomes" id="UP000053840">
    <property type="component" value="Unassembled WGS sequence"/>
</dbReference>
<reference evidence="1 2" key="1">
    <citation type="submission" date="2014-04" db="EMBL/GenBank/DDBJ databases">
        <title>Genome evolution of avian class.</title>
        <authorList>
            <person name="Zhang G."/>
            <person name="Li C."/>
        </authorList>
    </citation>
    <scope>NUCLEOTIDE SEQUENCE [LARGE SCALE GENOMIC DNA]</scope>
    <source>
        <strain evidence="1">BGI_N333</strain>
    </source>
</reference>
<name>A0A091RWH4_NESNO</name>
<accession>A0A091RWH4</accession>
<evidence type="ECO:0000313" key="1">
    <source>
        <dbReference type="EMBL" id="KFQ46858.1"/>
    </source>
</evidence>
<gene>
    <name evidence="1" type="ORF">N333_01038</name>
</gene>
<dbReference type="AlphaFoldDB" id="A0A091RWH4"/>
<protein>
    <submittedName>
        <fullName evidence="1">Uncharacterized protein</fullName>
    </submittedName>
</protein>
<dbReference type="EMBL" id="KK935242">
    <property type="protein sequence ID" value="KFQ46858.1"/>
    <property type="molecule type" value="Genomic_DNA"/>
</dbReference>
<evidence type="ECO:0000313" key="2">
    <source>
        <dbReference type="Proteomes" id="UP000053840"/>
    </source>
</evidence>
<keyword evidence="2" id="KW-1185">Reference proteome</keyword>
<organism evidence="1 2">
    <name type="scientific">Nestor notabilis</name>
    <name type="common">Kea</name>
    <dbReference type="NCBI Taxonomy" id="176057"/>
    <lineage>
        <taxon>Eukaryota</taxon>
        <taxon>Metazoa</taxon>
        <taxon>Chordata</taxon>
        <taxon>Craniata</taxon>
        <taxon>Vertebrata</taxon>
        <taxon>Euteleostomi</taxon>
        <taxon>Archelosauria</taxon>
        <taxon>Archosauria</taxon>
        <taxon>Dinosauria</taxon>
        <taxon>Saurischia</taxon>
        <taxon>Theropoda</taxon>
        <taxon>Coelurosauria</taxon>
        <taxon>Aves</taxon>
        <taxon>Neognathae</taxon>
        <taxon>Neoaves</taxon>
        <taxon>Telluraves</taxon>
        <taxon>Australaves</taxon>
        <taxon>Psittaciformes</taxon>
        <taxon>Psittacidae</taxon>
        <taxon>Nestor</taxon>
    </lineage>
</organism>
<feature type="non-terminal residue" evidence="1">
    <location>
        <position position="1"/>
    </location>
</feature>
<feature type="non-terminal residue" evidence="1">
    <location>
        <position position="174"/>
    </location>
</feature>
<sequence length="174" mass="20513">RIKELLSKAMDRHKQSEDMNDDSRLSAVLCMYDMLRLHDWEKFRRNMPSLTNKDGSCMIKELFVACETDIQERTNKIFEVLDIPPSYDVMTDSKQGMMRDIRNILRHSYYQKQLEFYSKIVMQAGIAPTTDAESEFTLKCCKVYCLLYLQDPPVKAEWNTQGNPMQNLEHINKK</sequence>
<proteinExistence type="predicted"/>